<evidence type="ECO:0008006" key="4">
    <source>
        <dbReference type="Google" id="ProtNLM"/>
    </source>
</evidence>
<accession>F3YA85</accession>
<protein>
    <recommendedName>
        <fullName evidence="4">Integral membrane protein</fullName>
    </recommendedName>
</protein>
<organism evidence="2 3">
    <name type="scientific">Melissococcus plutonius (strain ATCC 35311 / DSM 29964 / CIP 104052 / LMG 20360 / NCIMB 702443)</name>
    <dbReference type="NCBI Taxonomy" id="940190"/>
    <lineage>
        <taxon>Bacteria</taxon>
        <taxon>Bacillati</taxon>
        <taxon>Bacillota</taxon>
        <taxon>Bacilli</taxon>
        <taxon>Lactobacillales</taxon>
        <taxon>Enterococcaceae</taxon>
        <taxon>Melissococcus</taxon>
    </lineage>
</organism>
<gene>
    <name evidence="2" type="ordered locus">MPTP_0954</name>
</gene>
<evidence type="ECO:0000313" key="3">
    <source>
        <dbReference type="Proteomes" id="UP000008456"/>
    </source>
</evidence>
<keyword evidence="1" id="KW-0812">Transmembrane</keyword>
<keyword evidence="1" id="KW-1133">Transmembrane helix</keyword>
<keyword evidence="3" id="KW-1185">Reference proteome</keyword>
<evidence type="ECO:0000313" key="2">
    <source>
        <dbReference type="EMBL" id="BAK21413.1"/>
    </source>
</evidence>
<reference evidence="2 3" key="1">
    <citation type="journal article" date="2011" name="J. Bacteriol.">
        <title>Complete genome sequence of Melissococcus plutonius ATCC 35311.</title>
        <authorList>
            <person name="Okumura K."/>
            <person name="Arai R."/>
            <person name="Okura M."/>
            <person name="Kirikae T."/>
            <person name="Takamatsu D."/>
            <person name="Osaki M."/>
            <person name="Miyoshi-Akiyama T."/>
        </authorList>
    </citation>
    <scope>NUCLEOTIDE SEQUENCE [LARGE SCALE GENOMIC DNA]</scope>
    <source>
        <strain evidence="3">ATCC 35311 / CIP 104052 / LMG 20360 / NCIMB 702443</strain>
    </source>
</reference>
<keyword evidence="1" id="KW-0472">Membrane</keyword>
<name>F3YA85_MELPT</name>
<feature type="transmembrane region" description="Helical" evidence="1">
    <location>
        <begin position="6"/>
        <end position="25"/>
    </location>
</feature>
<feature type="transmembrane region" description="Helical" evidence="1">
    <location>
        <begin position="68"/>
        <end position="88"/>
    </location>
</feature>
<dbReference type="KEGG" id="mps:MPTP_0954"/>
<proteinExistence type="predicted"/>
<dbReference type="HOGENOM" id="CLU_157843_0_0_9"/>
<dbReference type="EMBL" id="AP012200">
    <property type="protein sequence ID" value="BAK21413.1"/>
    <property type="molecule type" value="Genomic_DNA"/>
</dbReference>
<sequence>MLNPYFVIGVCIFLILLYLLFIYIYRKNHIHYLLFALLLISVFLTIFSFQVLQAAAVSTHPIHYDLRLLWIPFILGACLTIINLYRGIRQLIVYRAKRSKNNK</sequence>
<feature type="transmembrane region" description="Helical" evidence="1">
    <location>
        <begin position="32"/>
        <end position="56"/>
    </location>
</feature>
<dbReference type="Proteomes" id="UP000008456">
    <property type="component" value="Chromosome"/>
</dbReference>
<reference key="2">
    <citation type="submission" date="2011-04" db="EMBL/GenBank/DDBJ databases">
        <title>Whole genome sequence of Melissococcus plutonius ATCC 35311.</title>
        <authorList>
            <person name="Okumura K."/>
            <person name="Arai R."/>
            <person name="Osaki M."/>
            <person name="Okura M."/>
            <person name="Kirikae T."/>
            <person name="Takamatsu D."/>
            <person name="Akiyama T."/>
        </authorList>
    </citation>
    <scope>NUCLEOTIDE SEQUENCE</scope>
    <source>
        <strain>ATCC 35311</strain>
    </source>
</reference>
<evidence type="ECO:0000256" key="1">
    <source>
        <dbReference type="SAM" id="Phobius"/>
    </source>
</evidence>
<dbReference type="AlphaFoldDB" id="F3YA85"/>